<proteinExistence type="predicted"/>
<sequence length="67" mass="7675">MLIFVISHSLCLSVCLSVFVSLFFPTNTHTQMQWNGTAKSVERKTKSSRPFFEVCLFYLSSLSFFGQ</sequence>
<evidence type="ECO:0000313" key="2">
    <source>
        <dbReference type="EMBL" id="KOF69655.1"/>
    </source>
</evidence>
<feature type="chain" id="PRO_5005582659" description="Secreted protein" evidence="1">
    <location>
        <begin position="31"/>
        <end position="67"/>
    </location>
</feature>
<feature type="signal peptide" evidence="1">
    <location>
        <begin position="1"/>
        <end position="30"/>
    </location>
</feature>
<protein>
    <recommendedName>
        <fullName evidence="3">Secreted protein</fullName>
    </recommendedName>
</protein>
<accession>A0A0L8FZ89</accession>
<organism evidence="2">
    <name type="scientific">Octopus bimaculoides</name>
    <name type="common">California two-spotted octopus</name>
    <dbReference type="NCBI Taxonomy" id="37653"/>
    <lineage>
        <taxon>Eukaryota</taxon>
        <taxon>Metazoa</taxon>
        <taxon>Spiralia</taxon>
        <taxon>Lophotrochozoa</taxon>
        <taxon>Mollusca</taxon>
        <taxon>Cephalopoda</taxon>
        <taxon>Coleoidea</taxon>
        <taxon>Octopodiformes</taxon>
        <taxon>Octopoda</taxon>
        <taxon>Incirrata</taxon>
        <taxon>Octopodidae</taxon>
        <taxon>Octopus</taxon>
    </lineage>
</organism>
<evidence type="ECO:0000256" key="1">
    <source>
        <dbReference type="SAM" id="SignalP"/>
    </source>
</evidence>
<gene>
    <name evidence="2" type="ORF">OCBIM_22004322mg</name>
</gene>
<keyword evidence="1" id="KW-0732">Signal</keyword>
<dbReference type="EMBL" id="KQ425263">
    <property type="protein sequence ID" value="KOF69655.1"/>
    <property type="molecule type" value="Genomic_DNA"/>
</dbReference>
<evidence type="ECO:0008006" key="3">
    <source>
        <dbReference type="Google" id="ProtNLM"/>
    </source>
</evidence>
<name>A0A0L8FZ89_OCTBM</name>
<dbReference type="AlphaFoldDB" id="A0A0L8FZ89"/>
<reference evidence="2" key="1">
    <citation type="submission" date="2015-07" db="EMBL/GenBank/DDBJ databases">
        <title>MeaNS - Measles Nucleotide Surveillance Program.</title>
        <authorList>
            <person name="Tran T."/>
            <person name="Druce J."/>
        </authorList>
    </citation>
    <scope>NUCLEOTIDE SEQUENCE</scope>
    <source>
        <strain evidence="2">UCB-OBI-ISO-001</strain>
        <tissue evidence="2">Gonad</tissue>
    </source>
</reference>